<dbReference type="Pfam" id="PF07714">
    <property type="entry name" value="PK_Tyr_Ser-Thr"/>
    <property type="match status" value="2"/>
</dbReference>
<dbReference type="EMBL" id="CH991553">
    <property type="protein sequence ID" value="EDQ88759.1"/>
    <property type="molecule type" value="Genomic_DNA"/>
</dbReference>
<evidence type="ECO:0000256" key="3">
    <source>
        <dbReference type="ARBA" id="ARBA00022777"/>
    </source>
</evidence>
<evidence type="ECO:0000256" key="1">
    <source>
        <dbReference type="ARBA" id="ARBA00022679"/>
    </source>
</evidence>
<keyword evidence="5" id="KW-0829">Tyrosine-protein kinase</keyword>
<dbReference type="InterPro" id="IPR000980">
    <property type="entry name" value="SH2"/>
</dbReference>
<dbReference type="PRINTS" id="PR00109">
    <property type="entry name" value="TYRKINASE"/>
</dbReference>
<dbReference type="Proteomes" id="UP000001357">
    <property type="component" value="Unassembled WGS sequence"/>
</dbReference>
<evidence type="ECO:0000256" key="4">
    <source>
        <dbReference type="ARBA" id="ARBA00022840"/>
    </source>
</evidence>
<keyword evidence="3" id="KW-0418">Kinase</keyword>
<keyword evidence="11" id="KW-1185">Reference proteome</keyword>
<dbReference type="InterPro" id="IPR036860">
    <property type="entry name" value="SH2_dom_sf"/>
</dbReference>
<dbReference type="RefSeq" id="XP_001746372.1">
    <property type="nucleotide sequence ID" value="XM_001746320.1"/>
</dbReference>
<keyword evidence="6" id="KW-0727">SH2 domain</keyword>
<feature type="domain" description="Protein kinase" evidence="9">
    <location>
        <begin position="236"/>
        <end position="467"/>
    </location>
</feature>
<evidence type="ECO:0000259" key="8">
    <source>
        <dbReference type="PROSITE" id="PS50001"/>
    </source>
</evidence>
<reference evidence="10 11" key="1">
    <citation type="journal article" date="2008" name="Nature">
        <title>The genome of the choanoflagellate Monosiga brevicollis and the origin of metazoans.</title>
        <authorList>
            <consortium name="JGI Sequencing"/>
            <person name="King N."/>
            <person name="Westbrook M.J."/>
            <person name="Young S.L."/>
            <person name="Kuo A."/>
            <person name="Abedin M."/>
            <person name="Chapman J."/>
            <person name="Fairclough S."/>
            <person name="Hellsten U."/>
            <person name="Isogai Y."/>
            <person name="Letunic I."/>
            <person name="Marr M."/>
            <person name="Pincus D."/>
            <person name="Putnam N."/>
            <person name="Rokas A."/>
            <person name="Wright K.J."/>
            <person name="Zuzow R."/>
            <person name="Dirks W."/>
            <person name="Good M."/>
            <person name="Goodstein D."/>
            <person name="Lemons D."/>
            <person name="Li W."/>
            <person name="Lyons J.B."/>
            <person name="Morris A."/>
            <person name="Nichols S."/>
            <person name="Richter D.J."/>
            <person name="Salamov A."/>
            <person name="Bork P."/>
            <person name="Lim W.A."/>
            <person name="Manning G."/>
            <person name="Miller W.T."/>
            <person name="McGinnis W."/>
            <person name="Shapiro H."/>
            <person name="Tjian R."/>
            <person name="Grigoriev I.V."/>
            <person name="Rokhsar D."/>
        </authorList>
    </citation>
    <scope>NUCLEOTIDE SEQUENCE [LARGE SCALE GENOMIC DNA]</scope>
    <source>
        <strain evidence="11">MX1 / ATCC 50154</strain>
    </source>
</reference>
<evidence type="ECO:0000313" key="10">
    <source>
        <dbReference type="EMBL" id="EDQ88759.1"/>
    </source>
</evidence>
<dbReference type="PROSITE" id="PS50001">
    <property type="entry name" value="SH2"/>
    <property type="match status" value="1"/>
</dbReference>
<accession>A9V173</accession>
<gene>
    <name evidence="10" type="ORF">MONBRDRAFT_26042</name>
</gene>
<dbReference type="STRING" id="81824.A9V173"/>
<dbReference type="Gene3D" id="3.30.200.20">
    <property type="entry name" value="Phosphorylase Kinase, domain 1"/>
    <property type="match status" value="1"/>
</dbReference>
<dbReference type="PANTHER" id="PTHR24418">
    <property type="entry name" value="TYROSINE-PROTEIN KINASE"/>
    <property type="match status" value="1"/>
</dbReference>
<evidence type="ECO:0000256" key="5">
    <source>
        <dbReference type="ARBA" id="ARBA00023137"/>
    </source>
</evidence>
<dbReference type="SUPFAM" id="SSF56112">
    <property type="entry name" value="Protein kinase-like (PK-like)"/>
    <property type="match status" value="1"/>
</dbReference>
<dbReference type="KEGG" id="mbr:MONBRDRAFT_26042"/>
<dbReference type="Gene3D" id="3.30.505.10">
    <property type="entry name" value="SH2 domain"/>
    <property type="match status" value="1"/>
</dbReference>
<evidence type="ECO:0000313" key="11">
    <source>
        <dbReference type="Proteomes" id="UP000001357"/>
    </source>
</evidence>
<keyword evidence="4 7" id="KW-0067">ATP-binding</keyword>
<dbReference type="GO" id="GO:0004713">
    <property type="term" value="F:protein tyrosine kinase activity"/>
    <property type="evidence" value="ECO:0000318"/>
    <property type="project" value="GO_Central"/>
</dbReference>
<dbReference type="InterPro" id="IPR017441">
    <property type="entry name" value="Protein_kinase_ATP_BS"/>
</dbReference>
<protein>
    <recommendedName>
        <fullName evidence="12">Non-specific protein-tyrosine kinase</fullName>
    </recommendedName>
</protein>
<dbReference type="SUPFAM" id="SSF55550">
    <property type="entry name" value="SH2 domain"/>
    <property type="match status" value="1"/>
</dbReference>
<dbReference type="InParanoid" id="A9V173"/>
<proteinExistence type="predicted"/>
<evidence type="ECO:0008006" key="12">
    <source>
        <dbReference type="Google" id="ProtNLM"/>
    </source>
</evidence>
<dbReference type="Pfam" id="PF00017">
    <property type="entry name" value="SH2"/>
    <property type="match status" value="1"/>
</dbReference>
<dbReference type="AlphaFoldDB" id="A9V173"/>
<dbReference type="InterPro" id="IPR001245">
    <property type="entry name" value="Ser-Thr/Tyr_kinase_cat_dom"/>
</dbReference>
<evidence type="ECO:0000256" key="2">
    <source>
        <dbReference type="ARBA" id="ARBA00022741"/>
    </source>
</evidence>
<feature type="domain" description="SH2" evidence="8">
    <location>
        <begin position="12"/>
        <end position="85"/>
    </location>
</feature>
<feature type="binding site" evidence="7">
    <location>
        <position position="263"/>
    </location>
    <ligand>
        <name>ATP</name>
        <dbReference type="ChEBI" id="CHEBI:30616"/>
    </ligand>
</feature>
<dbReference type="eggNOG" id="KOG0197">
    <property type="taxonomic scope" value="Eukaryota"/>
</dbReference>
<evidence type="ECO:0000256" key="6">
    <source>
        <dbReference type="PROSITE-ProRule" id="PRU00191"/>
    </source>
</evidence>
<dbReference type="CDD" id="cd00173">
    <property type="entry name" value="SH2"/>
    <property type="match status" value="1"/>
</dbReference>
<dbReference type="InterPro" id="IPR011009">
    <property type="entry name" value="Kinase-like_dom_sf"/>
</dbReference>
<dbReference type="InterPro" id="IPR050198">
    <property type="entry name" value="Non-receptor_tyrosine_kinases"/>
</dbReference>
<evidence type="ECO:0000259" key="9">
    <source>
        <dbReference type="PROSITE" id="PS50011"/>
    </source>
</evidence>
<dbReference type="PROSITE" id="PS50011">
    <property type="entry name" value="PROTEIN_KINASE_DOM"/>
    <property type="match status" value="1"/>
</dbReference>
<evidence type="ECO:0000256" key="7">
    <source>
        <dbReference type="PROSITE-ProRule" id="PRU10141"/>
    </source>
</evidence>
<dbReference type="GeneID" id="5891668"/>
<dbReference type="PROSITE" id="PS00107">
    <property type="entry name" value="PROTEIN_KINASE_ATP"/>
    <property type="match status" value="1"/>
</dbReference>
<sequence>MADAAGLLFCEWYHGKVDRAQSVARLRNSNCHGDFLVRESSTRDGFLALSFISYDKLVHYLIRGKAGSWFIFDAHRYATVQALIDSLHQQGVLQRAAPVINTEGELIDGDLENCPECRVPIPKADASTYFCKACGTRIRSSEEQVAMYRRHTAARSAATQPAAARNSTIRDTHGYVRIDDATSDKPLAANSGMLPAHASSGKPLMQGLRKAPLPPRWRNDKRALMLASHSIAVQDVSLGAVLGTGRMGTVRQAKLLSKTVVCKMQPNSNACLHESLCLLGLQHENVVEMVGVVFEDEPFLILEYCANRDLARIGNRDYCDVLATNNDLPVSLSGDVAARNVLVTQHMICKLADFELATWDGSVLQDYARTIPLRWSAPEILLHELPTIFSDVWAFGVLVWEVYKDGAKPFAELKHEDIKCLVQGGGHIDYPGGLCNRKIWESIIEPCFATEPTQRPGMTDIKDQLEFCISEKEGV</sequence>
<name>A9V173_MONBE</name>
<organism evidence="10 11">
    <name type="scientific">Monosiga brevicollis</name>
    <name type="common">Choanoflagellate</name>
    <dbReference type="NCBI Taxonomy" id="81824"/>
    <lineage>
        <taxon>Eukaryota</taxon>
        <taxon>Choanoflagellata</taxon>
        <taxon>Craspedida</taxon>
        <taxon>Salpingoecidae</taxon>
        <taxon>Monosiga</taxon>
    </lineage>
</organism>
<dbReference type="SMART" id="SM00252">
    <property type="entry name" value="SH2"/>
    <property type="match status" value="1"/>
</dbReference>
<dbReference type="FunFam" id="3.30.505.10:FF:000146">
    <property type="match status" value="1"/>
</dbReference>
<keyword evidence="1" id="KW-0808">Transferase</keyword>
<keyword evidence="2 7" id="KW-0547">Nucleotide-binding</keyword>
<dbReference type="Gene3D" id="1.10.510.10">
    <property type="entry name" value="Transferase(Phosphotransferase) domain 1"/>
    <property type="match status" value="1"/>
</dbReference>
<dbReference type="InterPro" id="IPR000719">
    <property type="entry name" value="Prot_kinase_dom"/>
</dbReference>
<dbReference type="GO" id="GO:0005886">
    <property type="term" value="C:plasma membrane"/>
    <property type="evidence" value="ECO:0000318"/>
    <property type="project" value="GO_Central"/>
</dbReference>
<dbReference type="GO" id="GO:0005524">
    <property type="term" value="F:ATP binding"/>
    <property type="evidence" value="ECO:0007669"/>
    <property type="project" value="UniProtKB-UniRule"/>
</dbReference>